<dbReference type="SMART" id="SM00382">
    <property type="entry name" value="AAA"/>
    <property type="match status" value="1"/>
</dbReference>
<accession>A0A7Y9ZAT6</accession>
<dbReference type="GO" id="GO:0016887">
    <property type="term" value="F:ATP hydrolysis activity"/>
    <property type="evidence" value="ECO:0007669"/>
    <property type="project" value="InterPro"/>
</dbReference>
<organism evidence="15 16">
    <name type="scientific">Demequina lutea</name>
    <dbReference type="NCBI Taxonomy" id="431489"/>
    <lineage>
        <taxon>Bacteria</taxon>
        <taxon>Bacillati</taxon>
        <taxon>Actinomycetota</taxon>
        <taxon>Actinomycetes</taxon>
        <taxon>Micrococcales</taxon>
        <taxon>Demequinaceae</taxon>
        <taxon>Demequina</taxon>
    </lineage>
</organism>
<dbReference type="GO" id="GO:0005524">
    <property type="term" value="F:ATP binding"/>
    <property type="evidence" value="ECO:0007669"/>
    <property type="project" value="UniProtKB-KW"/>
</dbReference>
<gene>
    <name evidence="15" type="ORF">BKA03_002063</name>
</gene>
<dbReference type="InterPro" id="IPR017871">
    <property type="entry name" value="ABC_transporter-like_CS"/>
</dbReference>
<dbReference type="Pfam" id="PF00005">
    <property type="entry name" value="ABC_tran"/>
    <property type="match status" value="1"/>
</dbReference>
<evidence type="ECO:0000313" key="16">
    <source>
        <dbReference type="Proteomes" id="UP000547973"/>
    </source>
</evidence>
<dbReference type="PANTHER" id="PTHR43394:SF7">
    <property type="entry name" value="ABC TRANSPORTER B FAMILY MEMBER 28"/>
    <property type="match status" value="1"/>
</dbReference>
<evidence type="ECO:0000256" key="12">
    <source>
        <dbReference type="SAM" id="Phobius"/>
    </source>
</evidence>
<evidence type="ECO:0000256" key="11">
    <source>
        <dbReference type="SAM" id="MobiDB-lite"/>
    </source>
</evidence>
<sequence length="637" mass="67818">MSHPPTGSRRAATGGGMPGRGLTGRADPDVLRAENAAAPHVPDLWKRVGAMFIPYRKHIALTVVLVLATSAASVVPPLLVQRIFDGALFPTDGAGGTAPPHLSLLTGLVSLMIGIFVASAGLSVWQTWVTSNVGNRVTGDLRVTLFDKLQRMELAFFTRTKTGVIQSRLQNDVGGVAGVLTTFVSSIVGNTATVIASLVAMIVLDWRLTLLAVVLMPALVVAQRRVGLVRQRIAAKTQESLSEMTSITQETLSVSGILLSKVYNRRGFESERYAGENRTLIRLQIQLAMSGQWFFGMVTVIMSSVPAIIYLASGLLLARGGEAGGGVITAGTIVAFTTIQARLLFPLMSLMRVALEVQTSRALFARIFEYLDLTPAISDAPDARDASDAPGPVGAIEFRDVTFRYPDASEDARATLDGISFAAKPGETHAFVGPSGAGKTTIVYLAARLHEASGGSVVFAGTDVRELTQDSVVEQVGVVTQETYLFHATIAENLRYARPDATDEDLVAACRAANIHDTIESFEHGYDTAVGERGYRLSGGEKQRIAIARVLLKDPPILLLDEATSALDTLSERVVQEALDNASRGRTTLVVAHRLSTVVDADVIHVVAAGRIVESGTHAELMALAGRYAELAAGQAR</sequence>
<keyword evidence="5 12" id="KW-0812">Transmembrane</keyword>
<dbReference type="PROSITE" id="PS50929">
    <property type="entry name" value="ABC_TM1F"/>
    <property type="match status" value="1"/>
</dbReference>
<feature type="transmembrane region" description="Helical" evidence="12">
    <location>
        <begin position="293"/>
        <end position="317"/>
    </location>
</feature>
<keyword evidence="4" id="KW-0997">Cell inner membrane</keyword>
<evidence type="ECO:0000256" key="8">
    <source>
        <dbReference type="ARBA" id="ARBA00022989"/>
    </source>
</evidence>
<keyword evidence="3" id="KW-1003">Cell membrane</keyword>
<keyword evidence="7 15" id="KW-0067">ATP-binding</keyword>
<evidence type="ECO:0000256" key="6">
    <source>
        <dbReference type="ARBA" id="ARBA00022741"/>
    </source>
</evidence>
<dbReference type="PROSITE" id="PS00211">
    <property type="entry name" value="ABC_TRANSPORTER_1"/>
    <property type="match status" value="1"/>
</dbReference>
<keyword evidence="9 12" id="KW-0472">Membrane</keyword>
<feature type="transmembrane region" description="Helical" evidence="12">
    <location>
        <begin position="206"/>
        <end position="222"/>
    </location>
</feature>
<dbReference type="PROSITE" id="PS50893">
    <property type="entry name" value="ABC_TRANSPORTER_2"/>
    <property type="match status" value="1"/>
</dbReference>
<dbReference type="Gene3D" id="3.40.50.300">
    <property type="entry name" value="P-loop containing nucleotide triphosphate hydrolases"/>
    <property type="match status" value="1"/>
</dbReference>
<dbReference type="InterPro" id="IPR036640">
    <property type="entry name" value="ABC1_TM_sf"/>
</dbReference>
<evidence type="ECO:0000256" key="2">
    <source>
        <dbReference type="ARBA" id="ARBA00022448"/>
    </source>
</evidence>
<dbReference type="SUPFAM" id="SSF52540">
    <property type="entry name" value="P-loop containing nucleoside triphosphate hydrolases"/>
    <property type="match status" value="1"/>
</dbReference>
<feature type="transmembrane region" description="Helical" evidence="12">
    <location>
        <begin position="104"/>
        <end position="125"/>
    </location>
</feature>
<evidence type="ECO:0000256" key="4">
    <source>
        <dbReference type="ARBA" id="ARBA00022519"/>
    </source>
</evidence>
<dbReference type="AlphaFoldDB" id="A0A7Y9ZAT6"/>
<dbReference type="InterPro" id="IPR011527">
    <property type="entry name" value="ABC1_TM_dom"/>
</dbReference>
<name>A0A7Y9ZAT6_9MICO</name>
<dbReference type="Pfam" id="PF00664">
    <property type="entry name" value="ABC_membrane"/>
    <property type="match status" value="1"/>
</dbReference>
<dbReference type="InterPro" id="IPR027417">
    <property type="entry name" value="P-loop_NTPase"/>
</dbReference>
<keyword evidence="2" id="KW-0813">Transport</keyword>
<proteinExistence type="inferred from homology"/>
<keyword evidence="8 12" id="KW-1133">Transmembrane helix</keyword>
<evidence type="ECO:0000256" key="7">
    <source>
        <dbReference type="ARBA" id="ARBA00022840"/>
    </source>
</evidence>
<evidence type="ECO:0000256" key="1">
    <source>
        <dbReference type="ARBA" id="ARBA00004429"/>
    </source>
</evidence>
<comment type="subcellular location">
    <subcellularLocation>
        <location evidence="1">Cell inner membrane</location>
        <topology evidence="1">Multi-pass membrane protein</topology>
    </subcellularLocation>
</comment>
<evidence type="ECO:0000313" key="15">
    <source>
        <dbReference type="EMBL" id="NYI41944.1"/>
    </source>
</evidence>
<feature type="domain" description="ABC transmembrane type-1" evidence="14">
    <location>
        <begin position="60"/>
        <end position="359"/>
    </location>
</feature>
<feature type="compositionally biased region" description="Gly residues" evidence="11">
    <location>
        <begin position="13"/>
        <end position="22"/>
    </location>
</feature>
<feature type="transmembrane region" description="Helical" evidence="12">
    <location>
        <begin position="176"/>
        <end position="200"/>
    </location>
</feature>
<dbReference type="InterPro" id="IPR003593">
    <property type="entry name" value="AAA+_ATPase"/>
</dbReference>
<dbReference type="GO" id="GO:0090374">
    <property type="term" value="P:oligopeptide export from mitochondrion"/>
    <property type="evidence" value="ECO:0007669"/>
    <property type="project" value="TreeGrafter"/>
</dbReference>
<feature type="transmembrane region" description="Helical" evidence="12">
    <location>
        <begin position="59"/>
        <end position="84"/>
    </location>
</feature>
<comment type="similarity">
    <text evidence="10">Belongs to the ABC transporter superfamily. Siderophore-Fe(3+) uptake transporter (SIUT) (TC 3.A.1.21) family.</text>
</comment>
<protein>
    <submittedName>
        <fullName evidence="15">ATP-binding cassette subfamily B protein</fullName>
    </submittedName>
</protein>
<keyword evidence="16" id="KW-1185">Reference proteome</keyword>
<feature type="region of interest" description="Disordered" evidence="11">
    <location>
        <begin position="1"/>
        <end position="26"/>
    </location>
</feature>
<dbReference type="PANTHER" id="PTHR43394">
    <property type="entry name" value="ATP-DEPENDENT PERMEASE MDL1, MITOCHONDRIAL"/>
    <property type="match status" value="1"/>
</dbReference>
<dbReference type="GO" id="GO:0015421">
    <property type="term" value="F:ABC-type oligopeptide transporter activity"/>
    <property type="evidence" value="ECO:0007669"/>
    <property type="project" value="TreeGrafter"/>
</dbReference>
<dbReference type="CDD" id="cd18550">
    <property type="entry name" value="ABC_6TM_exporter_like"/>
    <property type="match status" value="1"/>
</dbReference>
<dbReference type="EMBL" id="JACBZO010000001">
    <property type="protein sequence ID" value="NYI41944.1"/>
    <property type="molecule type" value="Genomic_DNA"/>
</dbReference>
<evidence type="ECO:0000256" key="9">
    <source>
        <dbReference type="ARBA" id="ARBA00023136"/>
    </source>
</evidence>
<comment type="caution">
    <text evidence="15">The sequence shown here is derived from an EMBL/GenBank/DDBJ whole genome shotgun (WGS) entry which is preliminary data.</text>
</comment>
<reference evidence="15 16" key="1">
    <citation type="submission" date="2020-07" db="EMBL/GenBank/DDBJ databases">
        <title>Sequencing the genomes of 1000 actinobacteria strains.</title>
        <authorList>
            <person name="Klenk H.-P."/>
        </authorList>
    </citation>
    <scope>NUCLEOTIDE SEQUENCE [LARGE SCALE GENOMIC DNA]</scope>
    <source>
        <strain evidence="15 16">DSM 19970</strain>
    </source>
</reference>
<feature type="transmembrane region" description="Helical" evidence="12">
    <location>
        <begin position="323"/>
        <end position="345"/>
    </location>
</feature>
<evidence type="ECO:0000259" key="13">
    <source>
        <dbReference type="PROSITE" id="PS50893"/>
    </source>
</evidence>
<evidence type="ECO:0000256" key="5">
    <source>
        <dbReference type="ARBA" id="ARBA00022692"/>
    </source>
</evidence>
<dbReference type="SUPFAM" id="SSF90123">
    <property type="entry name" value="ABC transporter transmembrane region"/>
    <property type="match status" value="1"/>
</dbReference>
<evidence type="ECO:0000259" key="14">
    <source>
        <dbReference type="PROSITE" id="PS50929"/>
    </source>
</evidence>
<dbReference type="Proteomes" id="UP000547973">
    <property type="component" value="Unassembled WGS sequence"/>
</dbReference>
<dbReference type="GO" id="GO:0005886">
    <property type="term" value="C:plasma membrane"/>
    <property type="evidence" value="ECO:0007669"/>
    <property type="project" value="UniProtKB-SubCell"/>
</dbReference>
<dbReference type="InterPro" id="IPR039421">
    <property type="entry name" value="Type_1_exporter"/>
</dbReference>
<dbReference type="InterPro" id="IPR003439">
    <property type="entry name" value="ABC_transporter-like_ATP-bd"/>
</dbReference>
<feature type="domain" description="ABC transporter" evidence="13">
    <location>
        <begin position="396"/>
        <end position="634"/>
    </location>
</feature>
<evidence type="ECO:0000256" key="3">
    <source>
        <dbReference type="ARBA" id="ARBA00022475"/>
    </source>
</evidence>
<dbReference type="FunFam" id="3.40.50.300:FF:000221">
    <property type="entry name" value="Multidrug ABC transporter ATP-binding protein"/>
    <property type="match status" value="1"/>
</dbReference>
<keyword evidence="6" id="KW-0547">Nucleotide-binding</keyword>
<evidence type="ECO:0000256" key="10">
    <source>
        <dbReference type="ARBA" id="ARBA00023455"/>
    </source>
</evidence>
<dbReference type="Gene3D" id="1.20.1560.10">
    <property type="entry name" value="ABC transporter type 1, transmembrane domain"/>
    <property type="match status" value="1"/>
</dbReference>